<organism evidence="3 4">
    <name type="scientific">Mya arenaria</name>
    <name type="common">Soft-shell clam</name>
    <dbReference type="NCBI Taxonomy" id="6604"/>
    <lineage>
        <taxon>Eukaryota</taxon>
        <taxon>Metazoa</taxon>
        <taxon>Spiralia</taxon>
        <taxon>Lophotrochozoa</taxon>
        <taxon>Mollusca</taxon>
        <taxon>Bivalvia</taxon>
        <taxon>Autobranchia</taxon>
        <taxon>Heteroconchia</taxon>
        <taxon>Euheterodonta</taxon>
        <taxon>Imparidentia</taxon>
        <taxon>Neoheterodontei</taxon>
        <taxon>Myida</taxon>
        <taxon>Myoidea</taxon>
        <taxon>Myidae</taxon>
        <taxon>Mya</taxon>
    </lineage>
</organism>
<accession>A0ABY7FFJ1</accession>
<feature type="compositionally biased region" description="Polar residues" evidence="1">
    <location>
        <begin position="59"/>
        <end position="71"/>
    </location>
</feature>
<feature type="chain" id="PRO_5046644077" evidence="2">
    <location>
        <begin position="20"/>
        <end position="96"/>
    </location>
</feature>
<keyword evidence="4" id="KW-1185">Reference proteome</keyword>
<evidence type="ECO:0000313" key="3">
    <source>
        <dbReference type="EMBL" id="WAR19624.1"/>
    </source>
</evidence>
<protein>
    <submittedName>
        <fullName evidence="3">Uncharacterized protein</fullName>
    </submittedName>
</protein>
<name>A0ABY7FFJ1_MYAAR</name>
<reference evidence="3" key="1">
    <citation type="submission" date="2022-11" db="EMBL/GenBank/DDBJ databases">
        <title>Centuries of genome instability and evolution in soft-shell clam transmissible cancer (bioRxiv).</title>
        <authorList>
            <person name="Hart S.F.M."/>
            <person name="Yonemitsu M.A."/>
            <person name="Giersch R.M."/>
            <person name="Beal B.F."/>
            <person name="Arriagada G."/>
            <person name="Davis B.W."/>
            <person name="Ostrander E.A."/>
            <person name="Goff S.P."/>
            <person name="Metzger M.J."/>
        </authorList>
    </citation>
    <scope>NUCLEOTIDE SEQUENCE</scope>
    <source>
        <strain evidence="3">MELC-2E11</strain>
        <tissue evidence="3">Siphon/mantle</tissue>
    </source>
</reference>
<dbReference type="Proteomes" id="UP001164746">
    <property type="component" value="Chromosome 11"/>
</dbReference>
<feature type="signal peptide" evidence="2">
    <location>
        <begin position="1"/>
        <end position="19"/>
    </location>
</feature>
<sequence>MADFFNVLILAFIVPFVSAGGNCNQKHNFPAEYCFYGWCIEDGPDDKRITDGTDTIRSAAKSNSAAHSTGNMAPGTTAVSNPGMQDPPPYEKGIAY</sequence>
<proteinExistence type="predicted"/>
<feature type="region of interest" description="Disordered" evidence="1">
    <location>
        <begin position="59"/>
        <end position="96"/>
    </location>
</feature>
<evidence type="ECO:0000256" key="1">
    <source>
        <dbReference type="SAM" id="MobiDB-lite"/>
    </source>
</evidence>
<evidence type="ECO:0000256" key="2">
    <source>
        <dbReference type="SAM" id="SignalP"/>
    </source>
</evidence>
<dbReference type="EMBL" id="CP111022">
    <property type="protein sequence ID" value="WAR19624.1"/>
    <property type="molecule type" value="Genomic_DNA"/>
</dbReference>
<keyword evidence="2" id="KW-0732">Signal</keyword>
<evidence type="ECO:0000313" key="4">
    <source>
        <dbReference type="Proteomes" id="UP001164746"/>
    </source>
</evidence>
<gene>
    <name evidence="3" type="ORF">MAR_001462</name>
</gene>